<evidence type="ECO:0000256" key="1">
    <source>
        <dbReference type="SAM" id="Coils"/>
    </source>
</evidence>
<dbReference type="InterPro" id="IPR056557">
    <property type="entry name" value="NELF-A_N"/>
</dbReference>
<organism evidence="4 5">
    <name type="scientific">Plakobranchus ocellatus</name>
    <dbReference type="NCBI Taxonomy" id="259542"/>
    <lineage>
        <taxon>Eukaryota</taxon>
        <taxon>Metazoa</taxon>
        <taxon>Spiralia</taxon>
        <taxon>Lophotrochozoa</taxon>
        <taxon>Mollusca</taxon>
        <taxon>Gastropoda</taxon>
        <taxon>Heterobranchia</taxon>
        <taxon>Euthyneura</taxon>
        <taxon>Panpulmonata</taxon>
        <taxon>Sacoglossa</taxon>
        <taxon>Placobranchoidea</taxon>
        <taxon>Plakobranchidae</taxon>
        <taxon>Plakobranchus</taxon>
    </lineage>
</organism>
<dbReference type="AlphaFoldDB" id="A0AAV4AFA1"/>
<dbReference type="Pfam" id="PF23553">
    <property type="entry name" value="NELF-A_N"/>
    <property type="match status" value="1"/>
</dbReference>
<evidence type="ECO:0000256" key="2">
    <source>
        <dbReference type="SAM" id="MobiDB-lite"/>
    </source>
</evidence>
<sequence>MAAGDTALWLHNKLGSTDDLWSGKSICSQITHAKLTSIQECFHALQSHVKVKLLLSFLHIPRRSVEQCLHMLLLFPLDFSSVESSSVHMIPRECQYLNKASLAAAAGPLPEPAKHFTVKRKPKSAALRAEIIQKSSETLLNKRNHASSSVPIKSRSFAKKMDMTPLKMPPSRSFSGADFRSPNSSLRLGSPLNRSPITPMHLPSRHSSAKKDSKIKLLEIEDMPVGAKEAKRRKKIAELAQETQRKEKEAAAAAAAAASANNVTTTAATTTAPASYTPDYAAGLVTPAASKLPMAVLSVSSAAVTQPAPTYLPSSARPNSAAMTLGGVGAISVSSQPVTASKQLPQNLSQQLKQQLLKAPSSLSVSASGAAPASTIITTNPSLALPTSQQKPATAGGKKPGAVSLAAAGVVVGAALPGSTSLPLTMVRPSTQQTVFVPAQGAGALVRPQQLLTLRPSGQLAQTQAQPASAPAAALGVGVRLATPSTQAQVVAAPAKKNLSLTKEQMNEAQEMFKVSNKVSRPEKALILGFMAGSRENPCPKQGDILNIKLSETEEVVQLPDGTKQKKVEDTYFQMNYATGEWKRFTRLNLTGIS</sequence>
<dbReference type="EMBL" id="BLXT01003745">
    <property type="protein sequence ID" value="GFO04934.1"/>
    <property type="molecule type" value="Genomic_DNA"/>
</dbReference>
<feature type="compositionally biased region" description="Polar residues" evidence="2">
    <location>
        <begin position="138"/>
        <end position="151"/>
    </location>
</feature>
<evidence type="ECO:0000313" key="4">
    <source>
        <dbReference type="EMBL" id="GFO04934.1"/>
    </source>
</evidence>
<reference evidence="4 5" key="1">
    <citation type="journal article" date="2021" name="Elife">
        <title>Chloroplast acquisition without the gene transfer in kleptoplastic sea slugs, Plakobranchus ocellatus.</title>
        <authorList>
            <person name="Maeda T."/>
            <person name="Takahashi S."/>
            <person name="Yoshida T."/>
            <person name="Shimamura S."/>
            <person name="Takaki Y."/>
            <person name="Nagai Y."/>
            <person name="Toyoda A."/>
            <person name="Suzuki Y."/>
            <person name="Arimoto A."/>
            <person name="Ishii H."/>
            <person name="Satoh N."/>
            <person name="Nishiyama T."/>
            <person name="Hasebe M."/>
            <person name="Maruyama T."/>
            <person name="Minagawa J."/>
            <person name="Obokata J."/>
            <person name="Shigenobu S."/>
        </authorList>
    </citation>
    <scope>NUCLEOTIDE SEQUENCE [LARGE SCALE GENOMIC DNA]</scope>
</reference>
<keyword evidence="5" id="KW-1185">Reference proteome</keyword>
<gene>
    <name evidence="4" type="ORF">PoB_003143900</name>
</gene>
<feature type="coiled-coil region" evidence="1">
    <location>
        <begin position="227"/>
        <end position="256"/>
    </location>
</feature>
<dbReference type="GO" id="GO:0032021">
    <property type="term" value="C:NELF complex"/>
    <property type="evidence" value="ECO:0007669"/>
    <property type="project" value="TreeGrafter"/>
</dbReference>
<dbReference type="InterPro" id="IPR037517">
    <property type="entry name" value="HDAG_dom"/>
</dbReference>
<accession>A0AAV4AFA1</accession>
<dbReference type="PANTHER" id="PTHR13328:SF4">
    <property type="entry name" value="NEGATIVE ELONGATION FACTOR A"/>
    <property type="match status" value="1"/>
</dbReference>
<dbReference type="InterPro" id="IPR052828">
    <property type="entry name" value="NELF-A_domain"/>
</dbReference>
<protein>
    <submittedName>
        <fullName evidence="4">Negative elongation factor a</fullName>
    </submittedName>
</protein>
<dbReference type="Proteomes" id="UP000735302">
    <property type="component" value="Unassembled WGS sequence"/>
</dbReference>
<keyword evidence="1" id="KW-0175">Coiled coil</keyword>
<proteinExistence type="predicted"/>
<dbReference type="GO" id="GO:0003746">
    <property type="term" value="F:translation elongation factor activity"/>
    <property type="evidence" value="ECO:0007669"/>
    <property type="project" value="UniProtKB-KW"/>
</dbReference>
<dbReference type="GO" id="GO:0034244">
    <property type="term" value="P:negative regulation of transcription elongation by RNA polymerase II"/>
    <property type="evidence" value="ECO:0007669"/>
    <property type="project" value="TreeGrafter"/>
</dbReference>
<feature type="region of interest" description="Disordered" evidence="2">
    <location>
        <begin position="138"/>
        <end position="215"/>
    </location>
</feature>
<evidence type="ECO:0000313" key="5">
    <source>
        <dbReference type="Proteomes" id="UP000735302"/>
    </source>
</evidence>
<dbReference type="PANTHER" id="PTHR13328">
    <property type="entry name" value="NEGATIVE ELONGATION FACTOR A NELF-A"/>
    <property type="match status" value="1"/>
</dbReference>
<keyword evidence="4" id="KW-0648">Protein biosynthesis</keyword>
<feature type="compositionally biased region" description="Polar residues" evidence="2">
    <location>
        <begin position="181"/>
        <end position="196"/>
    </location>
</feature>
<feature type="domain" description="HDAg" evidence="3">
    <location>
        <begin position="83"/>
        <end position="218"/>
    </location>
</feature>
<name>A0AAV4AFA1_9GAST</name>
<keyword evidence="4" id="KW-0251">Elongation factor</keyword>
<dbReference type="PROSITE" id="PS51838">
    <property type="entry name" value="HDAG"/>
    <property type="match status" value="1"/>
</dbReference>
<evidence type="ECO:0000259" key="3">
    <source>
        <dbReference type="PROSITE" id="PS51838"/>
    </source>
</evidence>
<comment type="caution">
    <text evidence="4">The sequence shown here is derived from an EMBL/GenBank/DDBJ whole genome shotgun (WGS) entry which is preliminary data.</text>
</comment>